<evidence type="ECO:0000256" key="3">
    <source>
        <dbReference type="ARBA" id="ARBA00022840"/>
    </source>
</evidence>
<organism evidence="7 8">
    <name type="scientific">Alteromonas arenosi</name>
    <dbReference type="NCBI Taxonomy" id="3055817"/>
    <lineage>
        <taxon>Bacteria</taxon>
        <taxon>Pseudomonadati</taxon>
        <taxon>Pseudomonadota</taxon>
        <taxon>Gammaproteobacteria</taxon>
        <taxon>Alteromonadales</taxon>
        <taxon>Alteromonadaceae</taxon>
        <taxon>Alteromonas/Salinimonas group</taxon>
        <taxon>Alteromonas</taxon>
    </lineage>
</organism>
<dbReference type="RefSeq" id="WP_289363587.1">
    <property type="nucleotide sequence ID" value="NZ_JAUCBP010000002.1"/>
</dbReference>
<sequence>MSQYVVGLTGGIGSGKTAVSDSFTALGIDVVDADVCARQVVEPGNDALAQIASRFGEEILLADGHLNRAALRQRVFQNTADKEWLNALLHPLIRAQMITQIAAATSPYCILVAPLLLENNMQSMVNRVLVVDVAPEQQLARVVARDNSDEATIKAIMRAQLDREERLAKADDVIVNDASLNALKIKVQQLHNQYLRLAANLSKT</sequence>
<dbReference type="PANTHER" id="PTHR10695:SF46">
    <property type="entry name" value="BIFUNCTIONAL COENZYME A SYNTHASE-RELATED"/>
    <property type="match status" value="1"/>
</dbReference>
<evidence type="ECO:0000256" key="2">
    <source>
        <dbReference type="ARBA" id="ARBA00022741"/>
    </source>
</evidence>
<reference evidence="7 8" key="1">
    <citation type="submission" date="2023-06" db="EMBL/GenBank/DDBJ databases">
        <title>Alteromonas sp. ASW11-36 isolated from intertidal sand.</title>
        <authorList>
            <person name="Li Y."/>
        </authorList>
    </citation>
    <scope>NUCLEOTIDE SEQUENCE [LARGE SCALE GENOMIC DNA]</scope>
    <source>
        <strain evidence="7 8">ASW11-36</strain>
    </source>
</reference>
<dbReference type="InterPro" id="IPR027417">
    <property type="entry name" value="P-loop_NTPase"/>
</dbReference>
<comment type="catalytic activity">
    <reaction evidence="5">
        <text>3'-dephospho-CoA + ATP = ADP + CoA + H(+)</text>
        <dbReference type="Rhea" id="RHEA:18245"/>
        <dbReference type="ChEBI" id="CHEBI:15378"/>
        <dbReference type="ChEBI" id="CHEBI:30616"/>
        <dbReference type="ChEBI" id="CHEBI:57287"/>
        <dbReference type="ChEBI" id="CHEBI:57328"/>
        <dbReference type="ChEBI" id="CHEBI:456216"/>
        <dbReference type="EC" id="2.7.1.24"/>
    </reaction>
</comment>
<comment type="pathway">
    <text evidence="5">Cofactor biosynthesis; coenzyme A biosynthesis; CoA from (R)-pantothenate: step 5/5.</text>
</comment>
<dbReference type="PANTHER" id="PTHR10695">
    <property type="entry name" value="DEPHOSPHO-COA KINASE-RELATED"/>
    <property type="match status" value="1"/>
</dbReference>
<evidence type="ECO:0000256" key="6">
    <source>
        <dbReference type="NCBIfam" id="TIGR00152"/>
    </source>
</evidence>
<dbReference type="SUPFAM" id="SSF52540">
    <property type="entry name" value="P-loop containing nucleoside triphosphate hydrolases"/>
    <property type="match status" value="1"/>
</dbReference>
<feature type="binding site" evidence="5">
    <location>
        <begin position="13"/>
        <end position="18"/>
    </location>
    <ligand>
        <name>ATP</name>
        <dbReference type="ChEBI" id="CHEBI:30616"/>
    </ligand>
</feature>
<dbReference type="Pfam" id="PF01121">
    <property type="entry name" value="CoaE"/>
    <property type="match status" value="1"/>
</dbReference>
<evidence type="ECO:0000256" key="5">
    <source>
        <dbReference type="HAMAP-Rule" id="MF_00376"/>
    </source>
</evidence>
<evidence type="ECO:0000313" key="7">
    <source>
        <dbReference type="EMBL" id="MDM7859544.1"/>
    </source>
</evidence>
<proteinExistence type="inferred from homology"/>
<evidence type="ECO:0000256" key="1">
    <source>
        <dbReference type="ARBA" id="ARBA00009018"/>
    </source>
</evidence>
<evidence type="ECO:0000313" key="8">
    <source>
        <dbReference type="Proteomes" id="UP001234343"/>
    </source>
</evidence>
<keyword evidence="3 5" id="KW-0067">ATP-binding</keyword>
<keyword evidence="5 7" id="KW-0418">Kinase</keyword>
<dbReference type="Gene3D" id="3.40.50.300">
    <property type="entry name" value="P-loop containing nucleotide triphosphate hydrolases"/>
    <property type="match status" value="1"/>
</dbReference>
<keyword evidence="2 5" id="KW-0547">Nucleotide-binding</keyword>
<dbReference type="HAMAP" id="MF_00376">
    <property type="entry name" value="Dephospho_CoA_kinase"/>
    <property type="match status" value="1"/>
</dbReference>
<dbReference type="NCBIfam" id="TIGR00152">
    <property type="entry name" value="dephospho-CoA kinase"/>
    <property type="match status" value="1"/>
</dbReference>
<dbReference type="Proteomes" id="UP001234343">
    <property type="component" value="Unassembled WGS sequence"/>
</dbReference>
<comment type="function">
    <text evidence="5">Catalyzes the phosphorylation of the 3'-hydroxyl group of dephosphocoenzyme A to form coenzyme A.</text>
</comment>
<keyword evidence="8" id="KW-1185">Reference proteome</keyword>
<dbReference type="GO" id="GO:0004140">
    <property type="term" value="F:dephospho-CoA kinase activity"/>
    <property type="evidence" value="ECO:0007669"/>
    <property type="project" value="UniProtKB-EC"/>
</dbReference>
<comment type="caution">
    <text evidence="7">The sequence shown here is derived from an EMBL/GenBank/DDBJ whole genome shotgun (WGS) entry which is preliminary data.</text>
</comment>
<dbReference type="PROSITE" id="PS51219">
    <property type="entry name" value="DPCK"/>
    <property type="match status" value="1"/>
</dbReference>
<dbReference type="CDD" id="cd02022">
    <property type="entry name" value="DPCK"/>
    <property type="match status" value="1"/>
</dbReference>
<dbReference type="InterPro" id="IPR001977">
    <property type="entry name" value="Depp_CoAkinase"/>
</dbReference>
<accession>A0ABT7SVH0</accession>
<comment type="similarity">
    <text evidence="1 5">Belongs to the CoaE family.</text>
</comment>
<keyword evidence="5 7" id="KW-0808">Transferase</keyword>
<dbReference type="EMBL" id="JAUCBP010000002">
    <property type="protein sequence ID" value="MDM7859544.1"/>
    <property type="molecule type" value="Genomic_DNA"/>
</dbReference>
<keyword evidence="4 5" id="KW-0173">Coenzyme A biosynthesis</keyword>
<dbReference type="EC" id="2.7.1.24" evidence="5 6"/>
<protein>
    <recommendedName>
        <fullName evidence="5 6">Dephospho-CoA kinase</fullName>
        <ecNumber evidence="5 6">2.7.1.24</ecNumber>
    </recommendedName>
    <alternativeName>
        <fullName evidence="5">Dephosphocoenzyme A kinase</fullName>
    </alternativeName>
</protein>
<evidence type="ECO:0000256" key="4">
    <source>
        <dbReference type="ARBA" id="ARBA00022993"/>
    </source>
</evidence>
<comment type="subcellular location">
    <subcellularLocation>
        <location evidence="5">Cytoplasm</location>
    </subcellularLocation>
</comment>
<gene>
    <name evidence="5 7" type="primary">coaE</name>
    <name evidence="7" type="ORF">QTP81_02850</name>
</gene>
<keyword evidence="5" id="KW-0963">Cytoplasm</keyword>
<name>A0ABT7SVH0_9ALTE</name>